<comment type="caution">
    <text evidence="2">The sequence shown here is derived from an EMBL/GenBank/DDBJ whole genome shotgun (WGS) entry which is preliminary data.</text>
</comment>
<dbReference type="InterPro" id="IPR029063">
    <property type="entry name" value="SAM-dependent_MTases_sf"/>
</dbReference>
<evidence type="ECO:0000313" key="3">
    <source>
        <dbReference type="Proteomes" id="UP000632659"/>
    </source>
</evidence>
<dbReference type="RefSeq" id="WP_093987785.1">
    <property type="nucleotide sequence ID" value="NZ_FYDD01000002.1"/>
</dbReference>
<dbReference type="GO" id="GO:0032259">
    <property type="term" value="P:methylation"/>
    <property type="evidence" value="ECO:0007669"/>
    <property type="project" value="UniProtKB-KW"/>
</dbReference>
<protein>
    <submittedName>
        <fullName evidence="2">FkbM family methyltransferase</fullName>
    </submittedName>
</protein>
<keyword evidence="3" id="KW-1185">Reference proteome</keyword>
<dbReference type="NCBIfam" id="TIGR01444">
    <property type="entry name" value="fkbM_fam"/>
    <property type="match status" value="1"/>
</dbReference>
<sequence length="366" mass="41890">MLELLREKQTVWERLKQTEKPVVLYGMGDGALKIMAALKKYEIPLAGIFASDEFVRGHSFEGYPVRSFSQTKELYRDFVIVLAFGTFREPLLSYLYQLSEAYEMVAPDVPVILDGPISSWCEEPGSMFDLEYVKNHEEELDQVYQLLADTHSQKVMRSILDYKISGKLCYLKEATSPMEEVYTSLICPGREDVYVDLGAYTGDTVEEFVRAAGGACRQIWAMEPDRKNYQKLLKRAEAMGLTNITAVNAGSYDRTDTLLFSARAGRNSSIDQIKGKPVKVDSVDHLLGGASVSVIKFDVEGAEEKSILGCEQTIRRYRPRLMVSAYHRNSDLFKLPLLIRRMNPDYRFYLRHHPYIPAWETNFYMI</sequence>
<dbReference type="AlphaFoldDB" id="A0A8J6P906"/>
<dbReference type="SUPFAM" id="SSF53335">
    <property type="entry name" value="S-adenosyl-L-methionine-dependent methyltransferases"/>
    <property type="match status" value="1"/>
</dbReference>
<keyword evidence="2" id="KW-0808">Transferase</keyword>
<reference evidence="2" key="1">
    <citation type="submission" date="2020-08" db="EMBL/GenBank/DDBJ databases">
        <title>Genome public.</title>
        <authorList>
            <person name="Liu C."/>
            <person name="Sun Q."/>
        </authorList>
    </citation>
    <scope>NUCLEOTIDE SEQUENCE</scope>
    <source>
        <strain evidence="2">NSJ-15</strain>
    </source>
</reference>
<name>A0A8J6P906_9FIRM</name>
<feature type="domain" description="Methyltransferase FkbM" evidence="1">
    <location>
        <begin position="196"/>
        <end position="352"/>
    </location>
</feature>
<keyword evidence="2" id="KW-0489">Methyltransferase</keyword>
<organism evidence="2 3">
    <name type="scientific">Massiliimalia timonensis</name>
    <dbReference type="NCBI Taxonomy" id="1987501"/>
    <lineage>
        <taxon>Bacteria</taxon>
        <taxon>Bacillati</taxon>
        <taxon>Bacillota</taxon>
        <taxon>Clostridia</taxon>
        <taxon>Eubacteriales</taxon>
        <taxon>Oscillospiraceae</taxon>
        <taxon>Massiliimalia</taxon>
    </lineage>
</organism>
<accession>A0A8J6P906</accession>
<evidence type="ECO:0000313" key="2">
    <source>
        <dbReference type="EMBL" id="MBC8611594.1"/>
    </source>
</evidence>
<dbReference type="EMBL" id="JACRTL010000006">
    <property type="protein sequence ID" value="MBC8611594.1"/>
    <property type="molecule type" value="Genomic_DNA"/>
</dbReference>
<dbReference type="Proteomes" id="UP000632659">
    <property type="component" value="Unassembled WGS sequence"/>
</dbReference>
<dbReference type="GO" id="GO:0008168">
    <property type="term" value="F:methyltransferase activity"/>
    <property type="evidence" value="ECO:0007669"/>
    <property type="project" value="UniProtKB-KW"/>
</dbReference>
<dbReference type="Gene3D" id="3.40.50.150">
    <property type="entry name" value="Vaccinia Virus protein VP39"/>
    <property type="match status" value="1"/>
</dbReference>
<dbReference type="OrthoDB" id="5329963at2"/>
<dbReference type="Pfam" id="PF05050">
    <property type="entry name" value="Methyltransf_21"/>
    <property type="match status" value="1"/>
</dbReference>
<proteinExistence type="predicted"/>
<dbReference type="InterPro" id="IPR006342">
    <property type="entry name" value="FkbM_mtfrase"/>
</dbReference>
<gene>
    <name evidence="2" type="ORF">H8702_10845</name>
</gene>
<evidence type="ECO:0000259" key="1">
    <source>
        <dbReference type="Pfam" id="PF05050"/>
    </source>
</evidence>